<keyword evidence="2" id="KW-1185">Reference proteome</keyword>
<protein>
    <recommendedName>
        <fullName evidence="3">F-box domain-containing protein</fullName>
    </recommendedName>
</protein>
<dbReference type="InterPro" id="IPR032675">
    <property type="entry name" value="LRR_dom_sf"/>
</dbReference>
<dbReference type="OrthoDB" id="3238099at2759"/>
<evidence type="ECO:0000313" key="1">
    <source>
        <dbReference type="EMBL" id="OJT03110.1"/>
    </source>
</evidence>
<dbReference type="Gene3D" id="3.80.10.10">
    <property type="entry name" value="Ribonuclease Inhibitor"/>
    <property type="match status" value="1"/>
</dbReference>
<dbReference type="EMBL" id="MNAD01001635">
    <property type="protein sequence ID" value="OJT03110.1"/>
    <property type="molecule type" value="Genomic_DNA"/>
</dbReference>
<reference evidence="1 2" key="1">
    <citation type="submission" date="2016-10" db="EMBL/GenBank/DDBJ databases">
        <title>Genome sequence of the basidiomycete white-rot fungus Trametes pubescens.</title>
        <authorList>
            <person name="Makela M.R."/>
            <person name="Granchi Z."/>
            <person name="Peng M."/>
            <person name="De Vries R.P."/>
            <person name="Grigoriev I."/>
            <person name="Riley R."/>
            <person name="Hilden K."/>
        </authorList>
    </citation>
    <scope>NUCLEOTIDE SEQUENCE [LARGE SCALE GENOMIC DNA]</scope>
    <source>
        <strain evidence="1 2">FBCC735</strain>
    </source>
</reference>
<name>A0A1M2V645_TRAPU</name>
<dbReference type="SUPFAM" id="SSF52047">
    <property type="entry name" value="RNI-like"/>
    <property type="match status" value="1"/>
</dbReference>
<organism evidence="1 2">
    <name type="scientific">Trametes pubescens</name>
    <name type="common">White-rot fungus</name>
    <dbReference type="NCBI Taxonomy" id="154538"/>
    <lineage>
        <taxon>Eukaryota</taxon>
        <taxon>Fungi</taxon>
        <taxon>Dikarya</taxon>
        <taxon>Basidiomycota</taxon>
        <taxon>Agaricomycotina</taxon>
        <taxon>Agaricomycetes</taxon>
        <taxon>Polyporales</taxon>
        <taxon>Polyporaceae</taxon>
        <taxon>Trametes</taxon>
    </lineage>
</organism>
<comment type="caution">
    <text evidence="1">The sequence shown here is derived from an EMBL/GenBank/DDBJ whole genome shotgun (WGS) entry which is preliminary data.</text>
</comment>
<dbReference type="OMA" id="LRSFRWY"/>
<gene>
    <name evidence="1" type="ORF">TRAPUB_6338</name>
</gene>
<dbReference type="Proteomes" id="UP000184267">
    <property type="component" value="Unassembled WGS sequence"/>
</dbReference>
<sequence>MVEVPESDGYECSARPMPLELWEFVLKRLPADAERRCLSVSRWFHHLVYPLVFSRITIHIGIWKADPDEGHITTDVQFIKRRIIRNSELFHHIESNTQFAQIVKGITVHAHDIGWSEEDIFAVIRVLQSLPHLRSFRWYGIPATMRSWTSATQVFDALARTCGPSLTELITTVTSDWGEDMFFLKFTSLQTLSFEGVPREYPDDVGPKMIACIVNVPSTLLSLSVTRYVIWDMPLGVFPRLHKLSLQKPPSLQNLGVVLEHCPQLRTLDIVTSSLFSGPQVCTALKAVPEALPHLTSFKLLCLGDAFISDFAPVLAFVRNKKAMRRLDLRFDVALEDLDEYTRFLDIFVGLTQLEVVGLTLQGEIFTREHRMLLDKRLPLRLSALLLTWAFRSPDDAALKRDWVSTLTNRPLLGYLHVLDRKHNLDLRDLLLEDYLPALQLVGYGTRLNWIQRDSPIDEAVYGAPWDDRRVAFRTAEDFQYEDWEWLLRGHID</sequence>
<evidence type="ECO:0008006" key="3">
    <source>
        <dbReference type="Google" id="ProtNLM"/>
    </source>
</evidence>
<accession>A0A1M2V645</accession>
<dbReference type="AlphaFoldDB" id="A0A1M2V645"/>
<evidence type="ECO:0000313" key="2">
    <source>
        <dbReference type="Proteomes" id="UP000184267"/>
    </source>
</evidence>
<proteinExistence type="predicted"/>